<dbReference type="OrthoDB" id="9800398at2"/>
<reference evidence="1 2" key="1">
    <citation type="submission" date="2018-10" db="EMBL/GenBank/DDBJ databases">
        <title>Phylogenomics of Brevibacillus.</title>
        <authorList>
            <person name="Dunlap C."/>
        </authorList>
    </citation>
    <scope>NUCLEOTIDE SEQUENCE [LARGE SCALE GENOMIC DNA]</scope>
    <source>
        <strain evidence="1 2">JCM 15716</strain>
    </source>
</reference>
<keyword evidence="2" id="KW-1185">Reference proteome</keyword>
<dbReference type="AlphaFoldDB" id="A0A3M8DH38"/>
<organism evidence="1 2">
    <name type="scientific">Brevibacillus fluminis</name>
    <dbReference type="NCBI Taxonomy" id="511487"/>
    <lineage>
        <taxon>Bacteria</taxon>
        <taxon>Bacillati</taxon>
        <taxon>Bacillota</taxon>
        <taxon>Bacilli</taxon>
        <taxon>Bacillales</taxon>
        <taxon>Paenibacillaceae</taxon>
        <taxon>Brevibacillus</taxon>
    </lineage>
</organism>
<dbReference type="InterPro" id="IPR049739">
    <property type="entry name" value="YraL-like"/>
</dbReference>
<comment type="caution">
    <text evidence="1">The sequence shown here is derived from an EMBL/GenBank/DDBJ whole genome shotgun (WGS) entry which is preliminary data.</text>
</comment>
<evidence type="ECO:0000313" key="1">
    <source>
        <dbReference type="EMBL" id="RNB86909.1"/>
    </source>
</evidence>
<accession>A0A3M8DH38</accession>
<proteinExistence type="predicted"/>
<dbReference type="Proteomes" id="UP000271031">
    <property type="component" value="Unassembled WGS sequence"/>
</dbReference>
<name>A0A3M8DH38_9BACL</name>
<sequence>MKYQNANKILPKELLASIQDYVQGGYLYIPIRQEKKKRWGERTRAKEIMRERNEAIVEAYRQGLSVKSLAGRHYLTEHSIRRIIRDNACVQS</sequence>
<dbReference type="GO" id="GO:0003677">
    <property type="term" value="F:DNA binding"/>
    <property type="evidence" value="ECO:0007669"/>
    <property type="project" value="UniProtKB-KW"/>
</dbReference>
<protein>
    <submittedName>
        <fullName evidence="1">DNA-binding response regulator</fullName>
    </submittedName>
</protein>
<dbReference type="SUPFAM" id="SSF46689">
    <property type="entry name" value="Homeodomain-like"/>
    <property type="match status" value="1"/>
</dbReference>
<dbReference type="EMBL" id="RHHQ01000012">
    <property type="protein sequence ID" value="RNB86909.1"/>
    <property type="molecule type" value="Genomic_DNA"/>
</dbReference>
<dbReference type="InterPro" id="IPR009057">
    <property type="entry name" value="Homeodomain-like_sf"/>
</dbReference>
<keyword evidence="1" id="KW-0238">DNA-binding</keyword>
<dbReference type="RefSeq" id="WP_122918606.1">
    <property type="nucleotide sequence ID" value="NZ_RHHQ01000012.1"/>
</dbReference>
<dbReference type="NCBIfam" id="NF040785">
    <property type="entry name" value="CD3324_fam"/>
    <property type="match status" value="1"/>
</dbReference>
<evidence type="ECO:0000313" key="2">
    <source>
        <dbReference type="Proteomes" id="UP000271031"/>
    </source>
</evidence>
<gene>
    <name evidence="1" type="ORF">EDM56_14425</name>
</gene>